<dbReference type="OrthoDB" id="10451283at2759"/>
<evidence type="ECO:0000256" key="1">
    <source>
        <dbReference type="SAM" id="MobiDB-lite"/>
    </source>
</evidence>
<dbReference type="PRINTS" id="PR01217">
    <property type="entry name" value="PRICHEXTENSN"/>
</dbReference>
<gene>
    <name evidence="3" type="ORF">DFP72DRAFT_888417</name>
</gene>
<sequence>MASKKLAYFVLSSLVLKSLAIPLPLHSQSLASRSDEVNPPAAPEGWYYVHPPADGSSGAGSNPERPPPTIPIPPPPPGPPPAPVPAPPQDSGSGSSSSSPSQRPEPVIHIPPPPASDPPQAKQKQKKKVGKKKVGVDKNKNKTTALEALPKGKNPSPATSPPLNSPKVGAKNPKALNKGSKEGARAAAKKGNLKAPSTGGQKGVKGTAKNPTKKAARPSPQAKASRVASRASVRGAPKEQFGAPKFKPVKKGAPSKRAPAKQRRTK</sequence>
<dbReference type="EMBL" id="JACGCI010000019">
    <property type="protein sequence ID" value="KAF6758223.1"/>
    <property type="molecule type" value="Genomic_DNA"/>
</dbReference>
<feature type="region of interest" description="Disordered" evidence="1">
    <location>
        <begin position="29"/>
        <end position="266"/>
    </location>
</feature>
<comment type="caution">
    <text evidence="3">The sequence shown here is derived from an EMBL/GenBank/DDBJ whole genome shotgun (WGS) entry which is preliminary data.</text>
</comment>
<proteinExistence type="predicted"/>
<organism evidence="3 4">
    <name type="scientific">Ephemerocybe angulata</name>
    <dbReference type="NCBI Taxonomy" id="980116"/>
    <lineage>
        <taxon>Eukaryota</taxon>
        <taxon>Fungi</taxon>
        <taxon>Dikarya</taxon>
        <taxon>Basidiomycota</taxon>
        <taxon>Agaricomycotina</taxon>
        <taxon>Agaricomycetes</taxon>
        <taxon>Agaricomycetidae</taxon>
        <taxon>Agaricales</taxon>
        <taxon>Agaricineae</taxon>
        <taxon>Psathyrellaceae</taxon>
        <taxon>Ephemerocybe</taxon>
    </lineage>
</organism>
<evidence type="ECO:0000313" key="4">
    <source>
        <dbReference type="Proteomes" id="UP000521943"/>
    </source>
</evidence>
<accession>A0A8H6M723</accession>
<feature type="compositionally biased region" description="Basic residues" evidence="1">
    <location>
        <begin position="247"/>
        <end position="266"/>
    </location>
</feature>
<dbReference type="Proteomes" id="UP000521943">
    <property type="component" value="Unassembled WGS sequence"/>
</dbReference>
<feature type="compositionally biased region" description="Low complexity" evidence="1">
    <location>
        <begin position="224"/>
        <end position="234"/>
    </location>
</feature>
<keyword evidence="4" id="KW-1185">Reference proteome</keyword>
<evidence type="ECO:0000256" key="2">
    <source>
        <dbReference type="SAM" id="SignalP"/>
    </source>
</evidence>
<reference evidence="3 4" key="1">
    <citation type="submission" date="2020-07" db="EMBL/GenBank/DDBJ databases">
        <title>Comparative genomics of pyrophilous fungi reveals a link between fire events and developmental genes.</title>
        <authorList>
            <consortium name="DOE Joint Genome Institute"/>
            <person name="Steindorff A.S."/>
            <person name="Carver A."/>
            <person name="Calhoun S."/>
            <person name="Stillman K."/>
            <person name="Liu H."/>
            <person name="Lipzen A."/>
            <person name="Pangilinan J."/>
            <person name="Labutti K."/>
            <person name="Bruns T.D."/>
            <person name="Grigoriev I.V."/>
        </authorList>
    </citation>
    <scope>NUCLEOTIDE SEQUENCE [LARGE SCALE GENOMIC DNA]</scope>
    <source>
        <strain evidence="3 4">CBS 144469</strain>
    </source>
</reference>
<keyword evidence="2" id="KW-0732">Signal</keyword>
<feature type="compositionally biased region" description="Low complexity" evidence="1">
    <location>
        <begin position="91"/>
        <end position="101"/>
    </location>
</feature>
<dbReference type="AlphaFoldDB" id="A0A8H6M723"/>
<feature type="compositionally biased region" description="Pro residues" evidence="1">
    <location>
        <begin position="64"/>
        <end position="88"/>
    </location>
</feature>
<evidence type="ECO:0000313" key="3">
    <source>
        <dbReference type="EMBL" id="KAF6758223.1"/>
    </source>
</evidence>
<name>A0A8H6M723_9AGAR</name>
<feature type="signal peptide" evidence="2">
    <location>
        <begin position="1"/>
        <end position="20"/>
    </location>
</feature>
<protein>
    <submittedName>
        <fullName evidence="3">Uncharacterized protein</fullName>
    </submittedName>
</protein>
<feature type="compositionally biased region" description="Basic residues" evidence="1">
    <location>
        <begin position="123"/>
        <end position="133"/>
    </location>
</feature>
<feature type="chain" id="PRO_5034270901" evidence="2">
    <location>
        <begin position="21"/>
        <end position="266"/>
    </location>
</feature>